<organism evidence="3 4">
    <name type="scientific">Canavalia gladiata</name>
    <name type="common">Sword bean</name>
    <name type="synonym">Dolichos gladiatus</name>
    <dbReference type="NCBI Taxonomy" id="3824"/>
    <lineage>
        <taxon>Eukaryota</taxon>
        <taxon>Viridiplantae</taxon>
        <taxon>Streptophyta</taxon>
        <taxon>Embryophyta</taxon>
        <taxon>Tracheophyta</taxon>
        <taxon>Spermatophyta</taxon>
        <taxon>Magnoliopsida</taxon>
        <taxon>eudicotyledons</taxon>
        <taxon>Gunneridae</taxon>
        <taxon>Pentapetalae</taxon>
        <taxon>rosids</taxon>
        <taxon>fabids</taxon>
        <taxon>Fabales</taxon>
        <taxon>Fabaceae</taxon>
        <taxon>Papilionoideae</taxon>
        <taxon>50 kb inversion clade</taxon>
        <taxon>NPAAA clade</taxon>
        <taxon>indigoferoid/millettioid clade</taxon>
        <taxon>Phaseoleae</taxon>
        <taxon>Canavalia</taxon>
    </lineage>
</organism>
<proteinExistence type="predicted"/>
<reference evidence="3 4" key="1">
    <citation type="submission" date="2024-01" db="EMBL/GenBank/DDBJ databases">
        <title>The genomes of 5 underutilized Papilionoideae crops provide insights into root nodulation and disease resistanc.</title>
        <authorList>
            <person name="Jiang F."/>
        </authorList>
    </citation>
    <scope>NUCLEOTIDE SEQUENCE [LARGE SCALE GENOMIC DNA]</scope>
    <source>
        <strain evidence="3">LVBAO_FW01</strain>
        <tissue evidence="3">Leaves</tissue>
    </source>
</reference>
<gene>
    <name evidence="3" type="ORF">VNO77_13951</name>
</gene>
<evidence type="ECO:0000256" key="1">
    <source>
        <dbReference type="SAM" id="MobiDB-lite"/>
    </source>
</evidence>
<feature type="compositionally biased region" description="Pro residues" evidence="1">
    <location>
        <begin position="161"/>
        <end position="170"/>
    </location>
</feature>
<keyword evidence="2" id="KW-0472">Membrane</keyword>
<feature type="transmembrane region" description="Helical" evidence="2">
    <location>
        <begin position="208"/>
        <end position="227"/>
    </location>
</feature>
<evidence type="ECO:0000313" key="3">
    <source>
        <dbReference type="EMBL" id="KAK7344402.1"/>
    </source>
</evidence>
<dbReference type="EMBL" id="JAYMYQ010000003">
    <property type="protein sequence ID" value="KAK7344402.1"/>
    <property type="molecule type" value="Genomic_DNA"/>
</dbReference>
<keyword evidence="2" id="KW-1133">Transmembrane helix</keyword>
<accession>A0AAN9QQS4</accession>
<protein>
    <submittedName>
        <fullName evidence="3">Uncharacterized protein</fullName>
    </submittedName>
</protein>
<comment type="caution">
    <text evidence="3">The sequence shown here is derived from an EMBL/GenBank/DDBJ whole genome shotgun (WGS) entry which is preliminary data.</text>
</comment>
<keyword evidence="4" id="KW-1185">Reference proteome</keyword>
<dbReference type="AlphaFoldDB" id="A0AAN9QQS4"/>
<evidence type="ECO:0000313" key="4">
    <source>
        <dbReference type="Proteomes" id="UP001367508"/>
    </source>
</evidence>
<feature type="region of interest" description="Disordered" evidence="1">
    <location>
        <begin position="151"/>
        <end position="170"/>
    </location>
</feature>
<sequence length="228" mass="24402">MNILKRSVIEDKTPTNGAVTNKLACISLFLAHFFSPSSSFQLKNMANFPLLQLTLSLILLLSTLPSSFSTITQPTSTVTKDQVPCTMCSECENPCHPLPPPPPPVVIHCPPPPSPPPPSPPPPVVVECPPPPKPPTCSPCETLPPPPPKPPCEGDSCLPSLEPPMPETPGVPVTQYPPGPPLPPFPPGSYFPPGTPLPQYGDNNADSYSFHFFTLVALLSLPYYLFIS</sequence>
<keyword evidence="2" id="KW-0812">Transmembrane</keyword>
<evidence type="ECO:0000256" key="2">
    <source>
        <dbReference type="SAM" id="Phobius"/>
    </source>
</evidence>
<dbReference type="PRINTS" id="PR01217">
    <property type="entry name" value="PRICHEXTENSN"/>
</dbReference>
<name>A0AAN9QQS4_CANGL</name>
<dbReference type="Proteomes" id="UP001367508">
    <property type="component" value="Unassembled WGS sequence"/>
</dbReference>